<evidence type="ECO:0000313" key="3">
    <source>
        <dbReference type="Proteomes" id="UP000236379"/>
    </source>
</evidence>
<name>A0A2K3URX0_9DEIO</name>
<protein>
    <recommendedName>
        <fullName evidence="4">EF-hand domain-containing protein</fullName>
    </recommendedName>
</protein>
<keyword evidence="1" id="KW-0732">Signal</keyword>
<dbReference type="RefSeq" id="WP_103314110.1">
    <property type="nucleotide sequence ID" value="NZ_PPPD01000004.1"/>
</dbReference>
<proteinExistence type="predicted"/>
<dbReference type="AlphaFoldDB" id="A0A2K3URX0"/>
<organism evidence="2 3">
    <name type="scientific">Deinococcus koreensis</name>
    <dbReference type="NCBI Taxonomy" id="2054903"/>
    <lineage>
        <taxon>Bacteria</taxon>
        <taxon>Thermotogati</taxon>
        <taxon>Deinococcota</taxon>
        <taxon>Deinococci</taxon>
        <taxon>Deinococcales</taxon>
        <taxon>Deinococcaceae</taxon>
        <taxon>Deinococcus</taxon>
    </lineage>
</organism>
<evidence type="ECO:0008006" key="4">
    <source>
        <dbReference type="Google" id="ProtNLM"/>
    </source>
</evidence>
<comment type="caution">
    <text evidence="2">The sequence shown here is derived from an EMBL/GenBank/DDBJ whole genome shotgun (WGS) entry which is preliminary data.</text>
</comment>
<feature type="signal peptide" evidence="1">
    <location>
        <begin position="1"/>
        <end position="18"/>
    </location>
</feature>
<sequence>MKRAVPTLLALLLGTAGAHPLDEVVQAAYLSLAPGKVLLELNLSPGPLVAGKVLAALDPNADGKVTSAEASTYARRVLAQSALTVDGQTLTWTLDEVQVPGYQNLKTAGDSIKIYATAARPDRTGAHTLSYVNRYAPAKSQPIANIFLLPGSGWTYGVTDQQHTSAGRGLSVNFQVGRS</sequence>
<dbReference type="Proteomes" id="UP000236379">
    <property type="component" value="Unassembled WGS sequence"/>
</dbReference>
<feature type="chain" id="PRO_5014381085" description="EF-hand domain-containing protein" evidence="1">
    <location>
        <begin position="19"/>
        <end position="179"/>
    </location>
</feature>
<evidence type="ECO:0000313" key="2">
    <source>
        <dbReference type="EMBL" id="PNY79283.1"/>
    </source>
</evidence>
<reference evidence="2 3" key="1">
    <citation type="submission" date="2018-01" db="EMBL/GenBank/DDBJ databases">
        <title>Deinococcus koreensis sp. nov., a radiation-resistant bacterium isolated from river water.</title>
        <authorList>
            <person name="Choi A."/>
        </authorList>
    </citation>
    <scope>NUCLEOTIDE SEQUENCE [LARGE SCALE GENOMIC DNA]</scope>
    <source>
        <strain evidence="2 3">SJW1-2</strain>
    </source>
</reference>
<dbReference type="OrthoDB" id="68590at2"/>
<evidence type="ECO:0000256" key="1">
    <source>
        <dbReference type="SAM" id="SignalP"/>
    </source>
</evidence>
<dbReference type="EMBL" id="PPPD01000004">
    <property type="protein sequence ID" value="PNY79283.1"/>
    <property type="molecule type" value="Genomic_DNA"/>
</dbReference>
<gene>
    <name evidence="2" type="ORF">CVO96_19325</name>
</gene>
<accession>A0A2K3URX0</accession>
<keyword evidence="3" id="KW-1185">Reference proteome</keyword>